<dbReference type="SUPFAM" id="SSF49503">
    <property type="entry name" value="Cupredoxins"/>
    <property type="match status" value="1"/>
</dbReference>
<dbReference type="InterPro" id="IPR002429">
    <property type="entry name" value="CcO_II-like_C"/>
</dbReference>
<dbReference type="GO" id="GO:0016491">
    <property type="term" value="F:oxidoreductase activity"/>
    <property type="evidence" value="ECO:0007669"/>
    <property type="project" value="InterPro"/>
</dbReference>
<dbReference type="NCBIfam" id="TIGR02866">
    <property type="entry name" value="CoxB"/>
    <property type="match status" value="1"/>
</dbReference>
<evidence type="ECO:0000256" key="14">
    <source>
        <dbReference type="ARBA" id="ARBA00031399"/>
    </source>
</evidence>
<dbReference type="RefSeq" id="WP_047188514.1">
    <property type="nucleotide sequence ID" value="NZ_LCYG01000019.1"/>
</dbReference>
<evidence type="ECO:0000259" key="19">
    <source>
        <dbReference type="PROSITE" id="PS51007"/>
    </source>
</evidence>
<feature type="domain" description="Cytochrome c" evidence="19">
    <location>
        <begin position="243"/>
        <end position="334"/>
    </location>
</feature>
<dbReference type="CDD" id="cd04213">
    <property type="entry name" value="CuRO_CcO_Caa3_II"/>
    <property type="match status" value="1"/>
</dbReference>
<sequence length="334" mass="36787">MRRISSILLLLCLPLAGCQGWQSALDVHGPAASSLARMFWIFVAVLATVWVLTMAALLLSLRRRRAADADPLVTDPGTERRMTITISAAIGLTLVIVVSLTGLSYAAQKVLFAHKDGTLTLLITGHQWWWQVTYEDPQPNRVFTTANEIHIPVGEPVLIKLESSDVIHSFWIPNLTGKMDAITGRQNQIQIQADRPGIYRGQCAEFCGLQHAHMGLLVVAESKEDFERWRNHQISSAIPPSDAEHQRGMEIFLSKPCIMCHQIRGTDAGGKTAPDLTHVGSRRYIAAGTLETTRGNIAAWIVDPHGIKPGVDMPTIQLEPNEVQPLASYLEGLK</sequence>
<evidence type="ECO:0000256" key="16">
    <source>
        <dbReference type="PROSITE-ProRule" id="PRU00433"/>
    </source>
</evidence>
<dbReference type="Proteomes" id="UP000035489">
    <property type="component" value="Unassembled WGS sequence"/>
</dbReference>
<dbReference type="GO" id="GO:0042773">
    <property type="term" value="P:ATP synthesis coupled electron transport"/>
    <property type="evidence" value="ECO:0007669"/>
    <property type="project" value="TreeGrafter"/>
</dbReference>
<evidence type="ECO:0000256" key="11">
    <source>
        <dbReference type="ARBA" id="ARBA00023008"/>
    </source>
</evidence>
<dbReference type="Gene3D" id="2.60.40.420">
    <property type="entry name" value="Cupredoxins - blue copper proteins"/>
    <property type="match status" value="1"/>
</dbReference>
<dbReference type="OrthoDB" id="9781261at2"/>
<feature type="transmembrane region" description="Helical" evidence="17">
    <location>
        <begin position="39"/>
        <end position="61"/>
    </location>
</feature>
<dbReference type="InterPro" id="IPR009056">
    <property type="entry name" value="Cyt_c-like_dom"/>
</dbReference>
<dbReference type="InterPro" id="IPR001505">
    <property type="entry name" value="Copper_CuA"/>
</dbReference>
<feature type="domain" description="Cytochrome oxidase subunit II copper A binding" evidence="18">
    <location>
        <begin position="116"/>
        <end position="232"/>
    </location>
</feature>
<reference evidence="20 21" key="1">
    <citation type="submission" date="2015-05" db="EMBL/GenBank/DDBJ databases">
        <title>Draft genome sequence of Microvirga vignae strain BR3299, a novel nitrogen fixing bacteria isolated from Brazil semi-aired region.</title>
        <authorList>
            <person name="Zilli J.E."/>
            <person name="Passos S.R."/>
            <person name="Leite J."/>
            <person name="Baldani J.I."/>
            <person name="Xavier G.R."/>
            <person name="Rumjaneck N.G."/>
            <person name="Simoes-Araujo J.L."/>
        </authorList>
    </citation>
    <scope>NUCLEOTIDE SEQUENCE [LARGE SCALE GENOMIC DNA]</scope>
    <source>
        <strain evidence="20 21">BR3299</strain>
    </source>
</reference>
<dbReference type="PATRIC" id="fig|1225564.3.peg.2188"/>
<evidence type="ECO:0000256" key="1">
    <source>
        <dbReference type="ARBA" id="ARBA00004141"/>
    </source>
</evidence>
<evidence type="ECO:0000313" key="21">
    <source>
        <dbReference type="Proteomes" id="UP000035489"/>
    </source>
</evidence>
<dbReference type="AlphaFoldDB" id="A0A0H1RFI7"/>
<dbReference type="PANTHER" id="PTHR22888:SF9">
    <property type="entry name" value="CYTOCHROME C OXIDASE SUBUNIT 2"/>
    <property type="match status" value="1"/>
</dbReference>
<comment type="caution">
    <text evidence="20">The sequence shown here is derived from an EMBL/GenBank/DDBJ whole genome shotgun (WGS) entry which is preliminary data.</text>
</comment>
<keyword evidence="4 16" id="KW-0349">Heme</keyword>
<keyword evidence="7 16" id="KW-0479">Metal-binding</keyword>
<evidence type="ECO:0000256" key="7">
    <source>
        <dbReference type="ARBA" id="ARBA00022723"/>
    </source>
</evidence>
<dbReference type="EMBL" id="LCYG01000019">
    <property type="protein sequence ID" value="KLK93631.1"/>
    <property type="molecule type" value="Genomic_DNA"/>
</dbReference>
<evidence type="ECO:0000256" key="8">
    <source>
        <dbReference type="ARBA" id="ARBA00022982"/>
    </source>
</evidence>
<dbReference type="Pfam" id="PF00116">
    <property type="entry name" value="COX2"/>
    <property type="match status" value="1"/>
</dbReference>
<dbReference type="PANTHER" id="PTHR22888">
    <property type="entry name" value="CYTOCHROME C OXIDASE, SUBUNIT II"/>
    <property type="match status" value="1"/>
</dbReference>
<name>A0A0H1RFI7_9HYPH</name>
<proteinExistence type="inferred from homology"/>
<dbReference type="STRING" id="1225564.AA309_08240"/>
<feature type="transmembrane region" description="Helical" evidence="17">
    <location>
        <begin position="82"/>
        <end position="106"/>
    </location>
</feature>
<keyword evidence="11" id="KW-0186">Copper</keyword>
<dbReference type="PROSITE" id="PS51007">
    <property type="entry name" value="CYTC"/>
    <property type="match status" value="1"/>
</dbReference>
<dbReference type="PROSITE" id="PS00078">
    <property type="entry name" value="COX2"/>
    <property type="match status" value="1"/>
</dbReference>
<evidence type="ECO:0000256" key="9">
    <source>
        <dbReference type="ARBA" id="ARBA00022989"/>
    </source>
</evidence>
<evidence type="ECO:0000256" key="6">
    <source>
        <dbReference type="ARBA" id="ARBA00022692"/>
    </source>
</evidence>
<keyword evidence="5" id="KW-0679">Respiratory chain</keyword>
<dbReference type="InterPro" id="IPR014222">
    <property type="entry name" value="Cyt_c_oxidase_su2"/>
</dbReference>
<evidence type="ECO:0000259" key="18">
    <source>
        <dbReference type="PROSITE" id="PS50857"/>
    </source>
</evidence>
<evidence type="ECO:0000256" key="17">
    <source>
        <dbReference type="SAM" id="Phobius"/>
    </source>
</evidence>
<dbReference type="PROSITE" id="PS50857">
    <property type="entry name" value="COX2_CUA"/>
    <property type="match status" value="1"/>
</dbReference>
<comment type="catalytic activity">
    <reaction evidence="15">
        <text>4 Fe(II)-[cytochrome c] + O2 + 8 H(+)(in) = 4 Fe(III)-[cytochrome c] + 2 H2O + 4 H(+)(out)</text>
        <dbReference type="Rhea" id="RHEA:11436"/>
        <dbReference type="Rhea" id="RHEA-COMP:10350"/>
        <dbReference type="Rhea" id="RHEA-COMP:14399"/>
        <dbReference type="ChEBI" id="CHEBI:15377"/>
        <dbReference type="ChEBI" id="CHEBI:15378"/>
        <dbReference type="ChEBI" id="CHEBI:15379"/>
        <dbReference type="ChEBI" id="CHEBI:29033"/>
        <dbReference type="ChEBI" id="CHEBI:29034"/>
        <dbReference type="EC" id="7.1.1.9"/>
    </reaction>
</comment>
<organism evidence="20 21">
    <name type="scientific">Microvirga vignae</name>
    <dbReference type="NCBI Taxonomy" id="1225564"/>
    <lineage>
        <taxon>Bacteria</taxon>
        <taxon>Pseudomonadati</taxon>
        <taxon>Pseudomonadota</taxon>
        <taxon>Alphaproteobacteria</taxon>
        <taxon>Hyphomicrobiales</taxon>
        <taxon>Methylobacteriaceae</taxon>
        <taxon>Microvirga</taxon>
    </lineage>
</organism>
<keyword evidence="8" id="KW-0249">Electron transport</keyword>
<keyword evidence="21" id="KW-1185">Reference proteome</keyword>
<accession>A0A0H1RFI7</accession>
<comment type="function">
    <text evidence="13">Subunits I and II form the functional core of the enzyme complex. Electrons originating in cytochrome c are transferred via heme a and Cu(A) to the binuclear center formed by heme a3 and Cu(B).</text>
</comment>
<dbReference type="InterPro" id="IPR034236">
    <property type="entry name" value="CuRO_CcO_Caa3_II"/>
</dbReference>
<keyword evidence="9 17" id="KW-1133">Transmembrane helix</keyword>
<dbReference type="InterPro" id="IPR008972">
    <property type="entry name" value="Cupredoxin"/>
</dbReference>
<evidence type="ECO:0000256" key="10">
    <source>
        <dbReference type="ARBA" id="ARBA00023004"/>
    </source>
</evidence>
<dbReference type="InterPro" id="IPR045187">
    <property type="entry name" value="CcO_II"/>
</dbReference>
<dbReference type="GO" id="GO:0016020">
    <property type="term" value="C:membrane"/>
    <property type="evidence" value="ECO:0007669"/>
    <property type="project" value="UniProtKB-SubCell"/>
</dbReference>
<comment type="similarity">
    <text evidence="2">Belongs to the cytochrome c oxidase subunit 2 family.</text>
</comment>
<keyword evidence="10 16" id="KW-0408">Iron</keyword>
<evidence type="ECO:0000256" key="5">
    <source>
        <dbReference type="ARBA" id="ARBA00022660"/>
    </source>
</evidence>
<dbReference type="SUPFAM" id="SSF46626">
    <property type="entry name" value="Cytochrome c"/>
    <property type="match status" value="1"/>
</dbReference>
<dbReference type="InterPro" id="IPR036909">
    <property type="entry name" value="Cyt_c-like_dom_sf"/>
</dbReference>
<keyword evidence="6 17" id="KW-0812">Transmembrane</keyword>
<dbReference type="Pfam" id="PF00034">
    <property type="entry name" value="Cytochrom_C"/>
    <property type="match status" value="1"/>
</dbReference>
<gene>
    <name evidence="20" type="ORF">AA309_08240</name>
</gene>
<evidence type="ECO:0000256" key="13">
    <source>
        <dbReference type="ARBA" id="ARBA00024688"/>
    </source>
</evidence>
<keyword evidence="12 17" id="KW-0472">Membrane</keyword>
<dbReference type="GO" id="GO:0004129">
    <property type="term" value="F:cytochrome-c oxidase activity"/>
    <property type="evidence" value="ECO:0007669"/>
    <property type="project" value="UniProtKB-EC"/>
</dbReference>
<evidence type="ECO:0000256" key="3">
    <source>
        <dbReference type="ARBA" id="ARBA00022448"/>
    </source>
</evidence>
<evidence type="ECO:0000256" key="15">
    <source>
        <dbReference type="ARBA" id="ARBA00047816"/>
    </source>
</evidence>
<keyword evidence="3" id="KW-0813">Transport</keyword>
<evidence type="ECO:0000256" key="2">
    <source>
        <dbReference type="ARBA" id="ARBA00007866"/>
    </source>
</evidence>
<dbReference type="GO" id="GO:0020037">
    <property type="term" value="F:heme binding"/>
    <property type="evidence" value="ECO:0007669"/>
    <property type="project" value="InterPro"/>
</dbReference>
<evidence type="ECO:0000256" key="4">
    <source>
        <dbReference type="ARBA" id="ARBA00022617"/>
    </source>
</evidence>
<comment type="subcellular location">
    <subcellularLocation>
        <location evidence="1">Membrane</location>
        <topology evidence="1">Multi-pass membrane protein</topology>
    </subcellularLocation>
</comment>
<evidence type="ECO:0000313" key="20">
    <source>
        <dbReference type="EMBL" id="KLK93631.1"/>
    </source>
</evidence>
<dbReference type="GO" id="GO:0005507">
    <property type="term" value="F:copper ion binding"/>
    <property type="evidence" value="ECO:0007669"/>
    <property type="project" value="InterPro"/>
</dbReference>
<evidence type="ECO:0000256" key="12">
    <source>
        <dbReference type="ARBA" id="ARBA00023136"/>
    </source>
</evidence>
<protein>
    <recommendedName>
        <fullName evidence="14">Cytochrome aa3 subunit 2</fullName>
    </recommendedName>
</protein>